<dbReference type="OrthoDB" id="10261556at2759"/>
<dbReference type="EMBL" id="MNPL01004289">
    <property type="protein sequence ID" value="OQR76856.1"/>
    <property type="molecule type" value="Genomic_DNA"/>
</dbReference>
<gene>
    <name evidence="5" type="ORF">BIW11_07509</name>
</gene>
<dbReference type="GO" id="GO:0005737">
    <property type="term" value="C:cytoplasm"/>
    <property type="evidence" value="ECO:0007669"/>
    <property type="project" value="TreeGrafter"/>
</dbReference>
<keyword evidence="6" id="KW-1185">Reference proteome</keyword>
<keyword evidence="3" id="KW-0413">Isomerase</keyword>
<protein>
    <submittedName>
        <fullName evidence="5">Bloom syndrome protein-like</fullName>
    </submittedName>
</protein>
<dbReference type="Proteomes" id="UP000192247">
    <property type="component" value="Unassembled WGS sequence"/>
</dbReference>
<reference evidence="5 6" key="1">
    <citation type="journal article" date="2017" name="Gigascience">
        <title>Draft genome of the honey bee ectoparasitic mite, Tropilaelaps mercedesae, is shaped by the parasitic life history.</title>
        <authorList>
            <person name="Dong X."/>
            <person name="Armstrong S.D."/>
            <person name="Xia D."/>
            <person name="Makepeace B.L."/>
            <person name="Darby A.C."/>
            <person name="Kadowaki T."/>
        </authorList>
    </citation>
    <scope>NUCLEOTIDE SEQUENCE [LARGE SCALE GENOMIC DNA]</scope>
    <source>
        <strain evidence="5">Wuxi-XJTLU</strain>
    </source>
</reference>
<dbReference type="InParanoid" id="A0A1V9XTN1"/>
<keyword evidence="2" id="KW-0238">DNA-binding</keyword>
<comment type="caution">
    <text evidence="5">The sequence shown here is derived from an EMBL/GenBank/DDBJ whole genome shotgun (WGS) entry which is preliminary data.</text>
</comment>
<evidence type="ECO:0000256" key="3">
    <source>
        <dbReference type="ARBA" id="ARBA00023235"/>
    </source>
</evidence>
<dbReference type="SUPFAM" id="SSF52540">
    <property type="entry name" value="P-loop containing nucleoside triphosphate hydrolases"/>
    <property type="match status" value="1"/>
</dbReference>
<comment type="similarity">
    <text evidence="1">Belongs to the helicase family. RecQ subfamily.</text>
</comment>
<dbReference type="GO" id="GO:0003677">
    <property type="term" value="F:DNA binding"/>
    <property type="evidence" value="ECO:0007669"/>
    <property type="project" value="UniProtKB-KW"/>
</dbReference>
<dbReference type="GO" id="GO:0009378">
    <property type="term" value="F:four-way junction helicase activity"/>
    <property type="evidence" value="ECO:0007669"/>
    <property type="project" value="TreeGrafter"/>
</dbReference>
<evidence type="ECO:0000313" key="5">
    <source>
        <dbReference type="EMBL" id="OQR76856.1"/>
    </source>
</evidence>
<dbReference type="GO" id="GO:0000724">
    <property type="term" value="P:double-strand break repair via homologous recombination"/>
    <property type="evidence" value="ECO:0007669"/>
    <property type="project" value="TreeGrafter"/>
</dbReference>
<dbReference type="GO" id="GO:0005694">
    <property type="term" value="C:chromosome"/>
    <property type="evidence" value="ECO:0007669"/>
    <property type="project" value="TreeGrafter"/>
</dbReference>
<dbReference type="GO" id="GO:0043138">
    <property type="term" value="F:3'-5' DNA helicase activity"/>
    <property type="evidence" value="ECO:0007669"/>
    <property type="project" value="TreeGrafter"/>
</dbReference>
<evidence type="ECO:0000256" key="1">
    <source>
        <dbReference type="ARBA" id="ARBA00005446"/>
    </source>
</evidence>
<organism evidence="5 6">
    <name type="scientific">Tropilaelaps mercedesae</name>
    <dbReference type="NCBI Taxonomy" id="418985"/>
    <lineage>
        <taxon>Eukaryota</taxon>
        <taxon>Metazoa</taxon>
        <taxon>Ecdysozoa</taxon>
        <taxon>Arthropoda</taxon>
        <taxon>Chelicerata</taxon>
        <taxon>Arachnida</taxon>
        <taxon>Acari</taxon>
        <taxon>Parasitiformes</taxon>
        <taxon>Mesostigmata</taxon>
        <taxon>Gamasina</taxon>
        <taxon>Dermanyssoidea</taxon>
        <taxon>Laelapidae</taxon>
        <taxon>Tropilaelaps</taxon>
    </lineage>
</organism>
<keyword evidence="4" id="KW-0539">Nucleus</keyword>
<dbReference type="GO" id="GO:0005634">
    <property type="term" value="C:nucleus"/>
    <property type="evidence" value="ECO:0007669"/>
    <property type="project" value="TreeGrafter"/>
</dbReference>
<name>A0A1V9XTN1_9ACAR</name>
<sequence>MMALTATASPRVRQDILAQLRMKQPKWFLQSFNRTNLRYEVVQNPKRPVVEEVISIILKKYRGKCGIVYCLSRKDCDATAAKLIQAGISAVSYHAGMDFQDRGQIQDMWINGDKDVVSDYFI</sequence>
<evidence type="ECO:0000256" key="4">
    <source>
        <dbReference type="ARBA" id="ARBA00023242"/>
    </source>
</evidence>
<dbReference type="AlphaFoldDB" id="A0A1V9XTN1"/>
<dbReference type="PANTHER" id="PTHR13710:SF153">
    <property type="entry name" value="RECQ-LIKE DNA HELICASE BLM"/>
    <property type="match status" value="1"/>
</dbReference>
<proteinExistence type="inferred from homology"/>
<dbReference type="Gene3D" id="3.40.50.300">
    <property type="entry name" value="P-loop containing nucleotide triphosphate hydrolases"/>
    <property type="match status" value="2"/>
</dbReference>
<dbReference type="STRING" id="418985.A0A1V9XTN1"/>
<dbReference type="InterPro" id="IPR027417">
    <property type="entry name" value="P-loop_NTPase"/>
</dbReference>
<dbReference type="PANTHER" id="PTHR13710">
    <property type="entry name" value="DNA HELICASE RECQ FAMILY MEMBER"/>
    <property type="match status" value="1"/>
</dbReference>
<evidence type="ECO:0000313" key="6">
    <source>
        <dbReference type="Proteomes" id="UP000192247"/>
    </source>
</evidence>
<accession>A0A1V9XTN1</accession>
<evidence type="ECO:0000256" key="2">
    <source>
        <dbReference type="ARBA" id="ARBA00023125"/>
    </source>
</evidence>